<reference evidence="2 3" key="1">
    <citation type="submission" date="2017-01" db="EMBL/GenBank/DDBJ databases">
        <title>Novel large sulfur bacteria in the metagenomes of groundwater-fed chemosynthetic microbial mats in the Lake Huron basin.</title>
        <authorList>
            <person name="Sharrar A.M."/>
            <person name="Flood B.E."/>
            <person name="Bailey J.V."/>
            <person name="Jones D.S."/>
            <person name="Biddanda B."/>
            <person name="Ruberg S.A."/>
            <person name="Marcus D.N."/>
            <person name="Dick G.J."/>
        </authorList>
    </citation>
    <scope>NUCLEOTIDE SEQUENCE [LARGE SCALE GENOMIC DNA]</scope>
    <source>
        <strain evidence="2">A8</strain>
    </source>
</reference>
<feature type="signal peptide" evidence="1">
    <location>
        <begin position="1"/>
        <end position="23"/>
    </location>
</feature>
<gene>
    <name evidence="2" type="ORF">BWK73_41170</name>
</gene>
<dbReference type="AlphaFoldDB" id="A0A1Y1QCW8"/>
<dbReference type="Pfam" id="PF14273">
    <property type="entry name" value="DUF4360"/>
    <property type="match status" value="1"/>
</dbReference>
<keyword evidence="1" id="KW-0732">Signal</keyword>
<dbReference type="PANTHER" id="PTHR38847">
    <property type="match status" value="1"/>
</dbReference>
<protein>
    <recommendedName>
        <fullName evidence="4">DUF4360 domain-containing protein</fullName>
    </recommendedName>
</protein>
<feature type="chain" id="PRO_5012033464" description="DUF4360 domain-containing protein" evidence="1">
    <location>
        <begin position="24"/>
        <end position="193"/>
    </location>
</feature>
<evidence type="ECO:0008006" key="4">
    <source>
        <dbReference type="Google" id="ProtNLM"/>
    </source>
</evidence>
<evidence type="ECO:0000256" key="1">
    <source>
        <dbReference type="SAM" id="SignalP"/>
    </source>
</evidence>
<accession>A0A1Y1QCW8</accession>
<dbReference type="PANTHER" id="PTHR38847:SF1">
    <property type="entry name" value="PSEUDOURIDINE SYNTHASE RSUA_RLUA-LIKE DOMAIN-CONTAINING PROTEIN"/>
    <property type="match status" value="1"/>
</dbReference>
<dbReference type="Proteomes" id="UP000192491">
    <property type="component" value="Unassembled WGS sequence"/>
</dbReference>
<comment type="caution">
    <text evidence="2">The sequence shown here is derived from an EMBL/GenBank/DDBJ whole genome shotgun (WGS) entry which is preliminary data.</text>
</comment>
<organism evidence="2 3">
    <name type="scientific">Thiothrix lacustris</name>
    <dbReference type="NCBI Taxonomy" id="525917"/>
    <lineage>
        <taxon>Bacteria</taxon>
        <taxon>Pseudomonadati</taxon>
        <taxon>Pseudomonadota</taxon>
        <taxon>Gammaproteobacteria</taxon>
        <taxon>Thiotrichales</taxon>
        <taxon>Thiotrichaceae</taxon>
        <taxon>Thiothrix</taxon>
    </lineage>
</organism>
<proteinExistence type="predicted"/>
<evidence type="ECO:0000313" key="2">
    <source>
        <dbReference type="EMBL" id="OQX02900.1"/>
    </source>
</evidence>
<sequence>MKAFKVAITTALLAIAAAQTAQAADPVFFKAPIQMAGTGCAPGSVSVVGENTSSLTMLFSTYDAGKNAVSGLARSSCNFAVPVHVPQGYQLSVMTSDWQGFVQGNGRFTRAYGTSLNPNTVNPGVKSLSSASGAGWQAKDGLMHSTMVNGCAGGDFNLRVNSSAQAIGSNSYVAVDTLDMNNKVVFHLKWKKC</sequence>
<dbReference type="EMBL" id="MTEJ01000447">
    <property type="protein sequence ID" value="OQX02900.1"/>
    <property type="molecule type" value="Genomic_DNA"/>
</dbReference>
<name>A0A1Y1QCW8_9GAMM</name>
<evidence type="ECO:0000313" key="3">
    <source>
        <dbReference type="Proteomes" id="UP000192491"/>
    </source>
</evidence>
<dbReference type="InterPro" id="IPR025649">
    <property type="entry name" value="DUF4360"/>
</dbReference>